<dbReference type="OrthoDB" id="6753017at2759"/>
<evidence type="ECO:0000313" key="1">
    <source>
        <dbReference type="EMBL" id="GBL90070.1"/>
    </source>
</evidence>
<dbReference type="Proteomes" id="UP000499080">
    <property type="component" value="Unassembled WGS sequence"/>
</dbReference>
<organism evidence="1 2">
    <name type="scientific">Araneus ventricosus</name>
    <name type="common">Orbweaver spider</name>
    <name type="synonym">Epeira ventricosa</name>
    <dbReference type="NCBI Taxonomy" id="182803"/>
    <lineage>
        <taxon>Eukaryota</taxon>
        <taxon>Metazoa</taxon>
        <taxon>Ecdysozoa</taxon>
        <taxon>Arthropoda</taxon>
        <taxon>Chelicerata</taxon>
        <taxon>Arachnida</taxon>
        <taxon>Araneae</taxon>
        <taxon>Araneomorphae</taxon>
        <taxon>Entelegynae</taxon>
        <taxon>Araneoidea</taxon>
        <taxon>Araneidae</taxon>
        <taxon>Araneus</taxon>
    </lineage>
</organism>
<reference evidence="1 2" key="1">
    <citation type="journal article" date="2019" name="Sci. Rep.">
        <title>Orb-weaving spider Araneus ventricosus genome elucidates the spidroin gene catalogue.</title>
        <authorList>
            <person name="Kono N."/>
            <person name="Nakamura H."/>
            <person name="Ohtoshi R."/>
            <person name="Moran D.A.P."/>
            <person name="Shinohara A."/>
            <person name="Yoshida Y."/>
            <person name="Fujiwara M."/>
            <person name="Mori M."/>
            <person name="Tomita M."/>
            <person name="Arakawa K."/>
        </authorList>
    </citation>
    <scope>NUCLEOTIDE SEQUENCE [LARGE SCALE GENOMIC DNA]</scope>
</reference>
<evidence type="ECO:0000313" key="2">
    <source>
        <dbReference type="Proteomes" id="UP000499080"/>
    </source>
</evidence>
<proteinExistence type="predicted"/>
<sequence>MAGSQSDGQKKILERNLDQSDDIKKYWWSQSWKLYFGSTLTKWALTMPIVTTISQQVEVFCGLSFTTSEHHTHAGHSRILRDNEDVQKLVGWFESHDPFPFSDFVVPVSTGILGDETINCHRAFECGNSSKSNIGEKN</sequence>
<name>A0A4Y2BCY9_ARAVE</name>
<dbReference type="AlphaFoldDB" id="A0A4Y2BCY9"/>
<keyword evidence="2" id="KW-1185">Reference proteome</keyword>
<protein>
    <submittedName>
        <fullName evidence="1">Uncharacterized protein</fullName>
    </submittedName>
</protein>
<gene>
    <name evidence="1" type="ORF">AVEN_135437_1</name>
</gene>
<dbReference type="EMBL" id="BGPR01000069">
    <property type="protein sequence ID" value="GBL90070.1"/>
    <property type="molecule type" value="Genomic_DNA"/>
</dbReference>
<comment type="caution">
    <text evidence="1">The sequence shown here is derived from an EMBL/GenBank/DDBJ whole genome shotgun (WGS) entry which is preliminary data.</text>
</comment>
<accession>A0A4Y2BCY9</accession>